<evidence type="ECO:0000313" key="2">
    <source>
        <dbReference type="EMBL" id="PWA82190.1"/>
    </source>
</evidence>
<proteinExistence type="predicted"/>
<sequence length="103" mass="11359">MQDSHVIVALIPNFCEPGCTVGLGYVDLAKQVLGMAEFLDDSHFTNVESALVSLGCKECILPLHDVMSKCGVMVTERKKAEFKRRDVAQDLGRIVKSSISRFD</sequence>
<evidence type="ECO:0000313" key="3">
    <source>
        <dbReference type="Proteomes" id="UP000245207"/>
    </source>
</evidence>
<dbReference type="EMBL" id="PKPP01001500">
    <property type="protein sequence ID" value="PWA82190.1"/>
    <property type="molecule type" value="Genomic_DNA"/>
</dbReference>
<protein>
    <submittedName>
        <fullName evidence="2">MUTS-like protein</fullName>
    </submittedName>
</protein>
<dbReference type="InterPro" id="IPR007860">
    <property type="entry name" value="DNA_mmatch_repair_MutS_con_dom"/>
</dbReference>
<dbReference type="GO" id="GO:0005524">
    <property type="term" value="F:ATP binding"/>
    <property type="evidence" value="ECO:0007669"/>
    <property type="project" value="InterPro"/>
</dbReference>
<keyword evidence="3" id="KW-1185">Reference proteome</keyword>
<feature type="domain" description="DNA mismatch repair protein MutS connector" evidence="1">
    <location>
        <begin position="6"/>
        <end position="93"/>
    </location>
</feature>
<organism evidence="2 3">
    <name type="scientific">Artemisia annua</name>
    <name type="common">Sweet wormwood</name>
    <dbReference type="NCBI Taxonomy" id="35608"/>
    <lineage>
        <taxon>Eukaryota</taxon>
        <taxon>Viridiplantae</taxon>
        <taxon>Streptophyta</taxon>
        <taxon>Embryophyta</taxon>
        <taxon>Tracheophyta</taxon>
        <taxon>Spermatophyta</taxon>
        <taxon>Magnoliopsida</taxon>
        <taxon>eudicotyledons</taxon>
        <taxon>Gunneridae</taxon>
        <taxon>Pentapetalae</taxon>
        <taxon>asterids</taxon>
        <taxon>campanulids</taxon>
        <taxon>Asterales</taxon>
        <taxon>Asteraceae</taxon>
        <taxon>Asteroideae</taxon>
        <taxon>Anthemideae</taxon>
        <taxon>Artemisiinae</taxon>
        <taxon>Artemisia</taxon>
    </lineage>
</organism>
<dbReference type="GO" id="GO:0030983">
    <property type="term" value="F:mismatched DNA binding"/>
    <property type="evidence" value="ECO:0007669"/>
    <property type="project" value="InterPro"/>
</dbReference>
<dbReference type="OrthoDB" id="1926638at2759"/>
<dbReference type="Gene3D" id="3.30.420.110">
    <property type="entry name" value="MutS, connector domain"/>
    <property type="match status" value="1"/>
</dbReference>
<dbReference type="STRING" id="35608.A0A2U1P8Y8"/>
<dbReference type="AlphaFoldDB" id="A0A2U1P8Y8"/>
<dbReference type="GO" id="GO:0006298">
    <property type="term" value="P:mismatch repair"/>
    <property type="evidence" value="ECO:0007669"/>
    <property type="project" value="InterPro"/>
</dbReference>
<evidence type="ECO:0000259" key="1">
    <source>
        <dbReference type="Pfam" id="PF05188"/>
    </source>
</evidence>
<reference evidence="2 3" key="1">
    <citation type="journal article" date="2018" name="Mol. Plant">
        <title>The genome of Artemisia annua provides insight into the evolution of Asteraceae family and artemisinin biosynthesis.</title>
        <authorList>
            <person name="Shen Q."/>
            <person name="Zhang L."/>
            <person name="Liao Z."/>
            <person name="Wang S."/>
            <person name="Yan T."/>
            <person name="Shi P."/>
            <person name="Liu M."/>
            <person name="Fu X."/>
            <person name="Pan Q."/>
            <person name="Wang Y."/>
            <person name="Lv Z."/>
            <person name="Lu X."/>
            <person name="Zhang F."/>
            <person name="Jiang W."/>
            <person name="Ma Y."/>
            <person name="Chen M."/>
            <person name="Hao X."/>
            <person name="Li L."/>
            <person name="Tang Y."/>
            <person name="Lv G."/>
            <person name="Zhou Y."/>
            <person name="Sun X."/>
            <person name="Brodelius P.E."/>
            <person name="Rose J.K.C."/>
            <person name="Tang K."/>
        </authorList>
    </citation>
    <scope>NUCLEOTIDE SEQUENCE [LARGE SCALE GENOMIC DNA]</scope>
    <source>
        <strain evidence="3">cv. Huhao1</strain>
        <tissue evidence="2">Leaf</tissue>
    </source>
</reference>
<name>A0A2U1P8Y8_ARTAN</name>
<accession>A0A2U1P8Y8</accession>
<comment type="caution">
    <text evidence="2">The sequence shown here is derived from an EMBL/GenBank/DDBJ whole genome shotgun (WGS) entry which is preliminary data.</text>
</comment>
<dbReference type="Pfam" id="PF05188">
    <property type="entry name" value="MutS_II"/>
    <property type="match status" value="1"/>
</dbReference>
<gene>
    <name evidence="2" type="ORF">CTI12_AA180450</name>
</gene>
<dbReference type="Proteomes" id="UP000245207">
    <property type="component" value="Unassembled WGS sequence"/>
</dbReference>
<dbReference type="InterPro" id="IPR036678">
    <property type="entry name" value="MutS_con_dom_sf"/>
</dbReference>